<dbReference type="EMBL" id="JAQTJK010000007">
    <property type="protein sequence ID" value="MDK2041522.1"/>
    <property type="molecule type" value="Genomic_DNA"/>
</dbReference>
<organism evidence="2 3">
    <name type="scientific">Aliarcobacter butzleri</name>
    <dbReference type="NCBI Taxonomy" id="28197"/>
    <lineage>
        <taxon>Bacteria</taxon>
        <taxon>Pseudomonadati</taxon>
        <taxon>Campylobacterota</taxon>
        <taxon>Epsilonproteobacteria</taxon>
        <taxon>Campylobacterales</taxon>
        <taxon>Arcobacteraceae</taxon>
        <taxon>Aliarcobacter</taxon>
    </lineage>
</organism>
<evidence type="ECO:0000313" key="3">
    <source>
        <dbReference type="Proteomes" id="UP001237501"/>
    </source>
</evidence>
<accession>A0AAW6VH61</accession>
<comment type="caution">
    <text evidence="2">The sequence shown here is derived from an EMBL/GenBank/DDBJ whole genome shotgun (WGS) entry which is preliminary data.</text>
</comment>
<evidence type="ECO:0000256" key="1">
    <source>
        <dbReference type="SAM" id="MobiDB-lite"/>
    </source>
</evidence>
<dbReference type="AlphaFoldDB" id="A0AAW6VH61"/>
<protein>
    <recommendedName>
        <fullName evidence="4">Anti-sigma factor NepR domain-containing protein</fullName>
    </recommendedName>
</protein>
<dbReference type="Proteomes" id="UP001237501">
    <property type="component" value="Unassembled WGS sequence"/>
</dbReference>
<reference evidence="2" key="2">
    <citation type="submission" date="2023-02" db="EMBL/GenBank/DDBJ databases">
        <authorList>
            <person name="Concha-Toloza M."/>
            <person name="Lopez-Cantillo M."/>
            <person name="Molina-Mora J."/>
            <person name="Collado L."/>
        </authorList>
    </citation>
    <scope>NUCLEOTIDE SEQUENCE</scope>
    <source>
        <strain evidence="2">FR1p153A2</strain>
    </source>
</reference>
<sequence>MQTNNVKKIKNDKNLSKGNINNESEDFIIGFISGPLDKKIIRNLEKELLNEKYHQKKR</sequence>
<dbReference type="RefSeq" id="WP_193221041.1">
    <property type="nucleotide sequence ID" value="NZ_CABVSN010000015.1"/>
</dbReference>
<reference evidence="2" key="1">
    <citation type="journal article" date="2023" name="Antibiotics">
        <title>Genomic Characterization of Antibiotic-Resistant Campylobacterales Isolated from Chilean Poultry Meat.</title>
        <authorList>
            <person name="Concha-Toloza M."/>
            <person name="Lopez-Cantillo M."/>
            <person name="Molina-Mora J.A."/>
            <person name="Collado L."/>
        </authorList>
    </citation>
    <scope>NUCLEOTIDE SEQUENCE</scope>
    <source>
        <strain evidence="2">FR1p153A2</strain>
    </source>
</reference>
<evidence type="ECO:0008006" key="4">
    <source>
        <dbReference type="Google" id="ProtNLM"/>
    </source>
</evidence>
<gene>
    <name evidence="2" type="ORF">PT517_06990</name>
</gene>
<name>A0AAW6VH61_9BACT</name>
<feature type="region of interest" description="Disordered" evidence="1">
    <location>
        <begin position="1"/>
        <end position="20"/>
    </location>
</feature>
<proteinExistence type="predicted"/>
<evidence type="ECO:0000313" key="2">
    <source>
        <dbReference type="EMBL" id="MDK2041522.1"/>
    </source>
</evidence>